<proteinExistence type="predicted"/>
<evidence type="ECO:0000259" key="2">
    <source>
        <dbReference type="Pfam" id="PF14846"/>
    </source>
</evidence>
<name>A0AAN8NWW1_POLSC</name>
<comment type="caution">
    <text evidence="3">The sequence shown here is derived from an EMBL/GenBank/DDBJ whole genome shotgun (WGS) entry which is preliminary data.</text>
</comment>
<reference evidence="3 4" key="1">
    <citation type="submission" date="2023-10" db="EMBL/GenBank/DDBJ databases">
        <title>Genomes of two closely related lineages of the louse Polyplax serrata with different host specificities.</title>
        <authorList>
            <person name="Martinu J."/>
            <person name="Tarabai H."/>
            <person name="Stefka J."/>
            <person name="Hypsa V."/>
        </authorList>
    </citation>
    <scope>NUCLEOTIDE SEQUENCE [LARGE SCALE GENOMIC DNA]</scope>
    <source>
        <strain evidence="3">HR10_N</strain>
    </source>
</reference>
<feature type="compositionally biased region" description="Low complexity" evidence="1">
    <location>
        <begin position="15"/>
        <end position="29"/>
    </location>
</feature>
<evidence type="ECO:0000256" key="1">
    <source>
        <dbReference type="SAM" id="MobiDB-lite"/>
    </source>
</evidence>
<feature type="domain" description="DUF4485" evidence="2">
    <location>
        <begin position="167"/>
        <end position="251"/>
    </location>
</feature>
<dbReference type="InterPro" id="IPR027831">
    <property type="entry name" value="DUF4485"/>
</dbReference>
<gene>
    <name evidence="3" type="ORF">RUM43_012227</name>
</gene>
<dbReference type="Proteomes" id="UP001372834">
    <property type="component" value="Unassembled WGS sequence"/>
</dbReference>
<sequence length="300" mass="34514">MSNEDVAEEELGEESNSIKPSPTPSKSSSLDVLNTEFIYYGAVLRNYLPALSRESDKTTAELWMKKLYGPMYYSTVLKPKRNKYVLYLTITIFNDETYGIFKREPPCGVLPELKDIPFKKEFPPAAWEVEKQWAETISDLPEENKYYQCYLHEGECPAAICSLNAVLDSQFQFYLWLSRPYVALLTDAEEKTIAARWIQLLCGIAPDVDNCTEMKELRNEYMESLLGYVHDLRIEGPFRRMPPFGPVPRLALWYEHCRGDPEFEDSSEREADQFLSRQPLPDSGAFAYINVTGELFGNSI</sequence>
<accession>A0AAN8NWW1</accession>
<feature type="compositionally biased region" description="Acidic residues" evidence="1">
    <location>
        <begin position="1"/>
        <end position="13"/>
    </location>
</feature>
<dbReference type="AlphaFoldDB" id="A0AAN8NWW1"/>
<protein>
    <recommendedName>
        <fullName evidence="2">DUF4485 domain-containing protein</fullName>
    </recommendedName>
</protein>
<dbReference type="EMBL" id="JAWJWE010000040">
    <property type="protein sequence ID" value="KAK6619470.1"/>
    <property type="molecule type" value="Genomic_DNA"/>
</dbReference>
<organism evidence="3 4">
    <name type="scientific">Polyplax serrata</name>
    <name type="common">Common mouse louse</name>
    <dbReference type="NCBI Taxonomy" id="468196"/>
    <lineage>
        <taxon>Eukaryota</taxon>
        <taxon>Metazoa</taxon>
        <taxon>Ecdysozoa</taxon>
        <taxon>Arthropoda</taxon>
        <taxon>Hexapoda</taxon>
        <taxon>Insecta</taxon>
        <taxon>Pterygota</taxon>
        <taxon>Neoptera</taxon>
        <taxon>Paraneoptera</taxon>
        <taxon>Psocodea</taxon>
        <taxon>Troctomorpha</taxon>
        <taxon>Phthiraptera</taxon>
        <taxon>Anoplura</taxon>
        <taxon>Polyplacidae</taxon>
        <taxon>Polyplax</taxon>
    </lineage>
</organism>
<feature type="domain" description="DUF4485" evidence="2">
    <location>
        <begin position="33"/>
        <end position="115"/>
    </location>
</feature>
<feature type="region of interest" description="Disordered" evidence="1">
    <location>
        <begin position="1"/>
        <end position="29"/>
    </location>
</feature>
<evidence type="ECO:0000313" key="3">
    <source>
        <dbReference type="EMBL" id="KAK6619470.1"/>
    </source>
</evidence>
<evidence type="ECO:0000313" key="4">
    <source>
        <dbReference type="Proteomes" id="UP001372834"/>
    </source>
</evidence>
<dbReference type="Pfam" id="PF14846">
    <property type="entry name" value="DUF4485"/>
    <property type="match status" value="2"/>
</dbReference>